<evidence type="ECO:0000256" key="3">
    <source>
        <dbReference type="ARBA" id="ARBA00023110"/>
    </source>
</evidence>
<evidence type="ECO:0000256" key="4">
    <source>
        <dbReference type="ARBA" id="ARBA00023235"/>
    </source>
</evidence>
<dbReference type="Gene3D" id="3.10.50.40">
    <property type="match status" value="2"/>
</dbReference>
<evidence type="ECO:0000256" key="2">
    <source>
        <dbReference type="ARBA" id="ARBA00013194"/>
    </source>
</evidence>
<dbReference type="PROSITE" id="PS50059">
    <property type="entry name" value="FKBP_PPIASE"/>
    <property type="match status" value="2"/>
</dbReference>
<evidence type="ECO:0000259" key="6">
    <source>
        <dbReference type="PROSITE" id="PS50059"/>
    </source>
</evidence>
<name>A0ABP0MC75_9DINO</name>
<dbReference type="SUPFAM" id="SSF54534">
    <property type="entry name" value="FKBP-like"/>
    <property type="match status" value="2"/>
</dbReference>
<feature type="domain" description="PPIase FKBP-type" evidence="6">
    <location>
        <begin position="158"/>
        <end position="242"/>
    </location>
</feature>
<gene>
    <name evidence="7" type="ORF">SCF082_LOCUS26694</name>
</gene>
<evidence type="ECO:0000313" key="8">
    <source>
        <dbReference type="Proteomes" id="UP001642464"/>
    </source>
</evidence>
<reference evidence="7 8" key="1">
    <citation type="submission" date="2024-02" db="EMBL/GenBank/DDBJ databases">
        <authorList>
            <person name="Chen Y."/>
            <person name="Shah S."/>
            <person name="Dougan E. K."/>
            <person name="Thang M."/>
            <person name="Chan C."/>
        </authorList>
    </citation>
    <scope>NUCLEOTIDE SEQUENCE [LARGE SCALE GENOMIC DNA]</scope>
</reference>
<dbReference type="Pfam" id="PF00254">
    <property type="entry name" value="FKBP_C"/>
    <property type="match status" value="2"/>
</dbReference>
<dbReference type="PANTHER" id="PTHR43811:SF57">
    <property type="entry name" value="FKBP-TYPE PEPTIDYL-PROLYL CIS-TRANS ISOMERASE FKPA-RELATED"/>
    <property type="match status" value="1"/>
</dbReference>
<dbReference type="EMBL" id="CAXAMM010020335">
    <property type="protein sequence ID" value="CAK9047739.1"/>
    <property type="molecule type" value="Genomic_DNA"/>
</dbReference>
<protein>
    <recommendedName>
        <fullName evidence="2 5">peptidylprolyl isomerase</fullName>
        <ecNumber evidence="2 5">5.2.1.8</ecNumber>
    </recommendedName>
</protein>
<sequence length="368" mass="39653">MREATHWQITDACCGDATRGTQELLNGLLPPKRFWGCPTHMVPPLLKSKMRTQRGVPRGGPWPWLVLLSVASLICSSPAFAPPWRRSCALLGLFGLGTSLGLCPPAEAQDLPAPPDVAAVPADAEVTPSGLAFKVLRAPNCASSTAPEACEDERPLKFDKVTVDYTGWQTNGRMFDSSVKRGQRASFGLSQVIKGWTEGLQLMAPGEKRRFWIPADLAYGENPQGGRPGGLLVFDVELFSVERGPRVPTPEDVRAPPADAEVTASGIASKVLKPGSGGQRPTSSSVVTVDYTGWTTEGRLFDSSVLRGRRATFRLDQVIPGWTEGVQLMAVGEKRRFWIPAALAYGENPAGGKPAGMLVFDVTLYQVQ</sequence>
<comment type="catalytic activity">
    <reaction evidence="1 5">
        <text>[protein]-peptidylproline (omega=180) = [protein]-peptidylproline (omega=0)</text>
        <dbReference type="Rhea" id="RHEA:16237"/>
        <dbReference type="Rhea" id="RHEA-COMP:10747"/>
        <dbReference type="Rhea" id="RHEA-COMP:10748"/>
        <dbReference type="ChEBI" id="CHEBI:83833"/>
        <dbReference type="ChEBI" id="CHEBI:83834"/>
        <dbReference type="EC" id="5.2.1.8"/>
    </reaction>
</comment>
<organism evidence="7 8">
    <name type="scientific">Durusdinium trenchii</name>
    <dbReference type="NCBI Taxonomy" id="1381693"/>
    <lineage>
        <taxon>Eukaryota</taxon>
        <taxon>Sar</taxon>
        <taxon>Alveolata</taxon>
        <taxon>Dinophyceae</taxon>
        <taxon>Suessiales</taxon>
        <taxon>Symbiodiniaceae</taxon>
        <taxon>Durusdinium</taxon>
    </lineage>
</organism>
<keyword evidence="3 5" id="KW-0697">Rotamase</keyword>
<dbReference type="InterPro" id="IPR001179">
    <property type="entry name" value="PPIase_FKBP_dom"/>
</dbReference>
<evidence type="ECO:0000313" key="7">
    <source>
        <dbReference type="EMBL" id="CAK9047739.1"/>
    </source>
</evidence>
<dbReference type="Proteomes" id="UP001642464">
    <property type="component" value="Unassembled WGS sequence"/>
</dbReference>
<proteinExistence type="predicted"/>
<keyword evidence="8" id="KW-1185">Reference proteome</keyword>
<dbReference type="GO" id="GO:0016853">
    <property type="term" value="F:isomerase activity"/>
    <property type="evidence" value="ECO:0007669"/>
    <property type="project" value="UniProtKB-KW"/>
</dbReference>
<evidence type="ECO:0000256" key="5">
    <source>
        <dbReference type="PROSITE-ProRule" id="PRU00277"/>
    </source>
</evidence>
<comment type="caution">
    <text evidence="7">The sequence shown here is derived from an EMBL/GenBank/DDBJ whole genome shotgun (WGS) entry which is preliminary data.</text>
</comment>
<evidence type="ECO:0000256" key="1">
    <source>
        <dbReference type="ARBA" id="ARBA00000971"/>
    </source>
</evidence>
<dbReference type="PANTHER" id="PTHR43811">
    <property type="entry name" value="FKBP-TYPE PEPTIDYL-PROLYL CIS-TRANS ISOMERASE FKPA"/>
    <property type="match status" value="1"/>
</dbReference>
<keyword evidence="4 5" id="KW-0413">Isomerase</keyword>
<feature type="domain" description="PPIase FKBP-type" evidence="6">
    <location>
        <begin position="284"/>
        <end position="368"/>
    </location>
</feature>
<dbReference type="InterPro" id="IPR046357">
    <property type="entry name" value="PPIase_dom_sf"/>
</dbReference>
<dbReference type="EC" id="5.2.1.8" evidence="2 5"/>
<accession>A0ABP0MC75</accession>